<keyword evidence="2" id="KW-1185">Reference proteome</keyword>
<sequence length="144" mass="15748">MSIEVIEISDDDDCCVLPYNPFSDEQRNLARRLSLMGSPPPNEVAIIAERGQFLLSNSNEFELKKSLHLLLLVETIPTQDTCVQHFPSARQPIKDTAGSVSAMYVINELPVGTGTHTAMHATSVNTGYQGGKVIVPEQFSKSSD</sequence>
<accession>A0AAQ3QFA8</accession>
<evidence type="ECO:0000313" key="1">
    <source>
        <dbReference type="EMBL" id="WOL06300.1"/>
    </source>
</evidence>
<dbReference type="Proteomes" id="UP001327560">
    <property type="component" value="Chromosome 4"/>
</dbReference>
<proteinExistence type="predicted"/>
<organism evidence="1 2">
    <name type="scientific">Canna indica</name>
    <name type="common">Indian-shot</name>
    <dbReference type="NCBI Taxonomy" id="4628"/>
    <lineage>
        <taxon>Eukaryota</taxon>
        <taxon>Viridiplantae</taxon>
        <taxon>Streptophyta</taxon>
        <taxon>Embryophyta</taxon>
        <taxon>Tracheophyta</taxon>
        <taxon>Spermatophyta</taxon>
        <taxon>Magnoliopsida</taxon>
        <taxon>Liliopsida</taxon>
        <taxon>Zingiberales</taxon>
        <taxon>Cannaceae</taxon>
        <taxon>Canna</taxon>
    </lineage>
</organism>
<evidence type="ECO:0000313" key="2">
    <source>
        <dbReference type="Proteomes" id="UP001327560"/>
    </source>
</evidence>
<dbReference type="EMBL" id="CP136893">
    <property type="protein sequence ID" value="WOL06300.1"/>
    <property type="molecule type" value="Genomic_DNA"/>
</dbReference>
<gene>
    <name evidence="1" type="ORF">Cni_G15032</name>
</gene>
<reference evidence="1 2" key="1">
    <citation type="submission" date="2023-10" db="EMBL/GenBank/DDBJ databases">
        <title>Chromosome-scale genome assembly provides insights into flower coloration mechanisms of Canna indica.</title>
        <authorList>
            <person name="Li C."/>
        </authorList>
    </citation>
    <scope>NUCLEOTIDE SEQUENCE [LARGE SCALE GENOMIC DNA]</scope>
    <source>
        <tissue evidence="1">Flower</tissue>
    </source>
</reference>
<dbReference type="AlphaFoldDB" id="A0AAQ3QFA8"/>
<name>A0AAQ3QFA8_9LILI</name>
<protein>
    <submittedName>
        <fullName evidence="1">Uncharacterized protein</fullName>
    </submittedName>
</protein>